<accession>A0A5C8KD62</accession>
<dbReference type="Proteomes" id="UP000321926">
    <property type="component" value="Unassembled WGS sequence"/>
</dbReference>
<name>A0A5C8KD62_9BACT</name>
<proteinExistence type="predicted"/>
<dbReference type="RefSeq" id="WP_147920189.1">
    <property type="nucleotide sequence ID" value="NZ_VRTY01000006.1"/>
</dbReference>
<reference evidence="1 2" key="1">
    <citation type="submission" date="2019-08" db="EMBL/GenBank/DDBJ databases">
        <authorList>
            <person name="Shi S."/>
        </authorList>
    </citation>
    <scope>NUCLEOTIDE SEQUENCE [LARGE SCALE GENOMIC DNA]</scope>
    <source>
        <strain evidence="1 2">GY10130</strain>
    </source>
</reference>
<evidence type="ECO:0000313" key="2">
    <source>
        <dbReference type="Proteomes" id="UP000321926"/>
    </source>
</evidence>
<gene>
    <name evidence="1" type="ORF">FVR03_02520</name>
</gene>
<protein>
    <recommendedName>
        <fullName evidence="3">YdeI/OmpD-associated family protein</fullName>
    </recommendedName>
</protein>
<evidence type="ECO:0008006" key="3">
    <source>
        <dbReference type="Google" id="ProtNLM"/>
    </source>
</evidence>
<keyword evidence="2" id="KW-1185">Reference proteome</keyword>
<dbReference type="OrthoDB" id="9800461at2"/>
<evidence type="ECO:0000313" key="1">
    <source>
        <dbReference type="EMBL" id="TXK51975.1"/>
    </source>
</evidence>
<organism evidence="1 2">
    <name type="scientific">Pontibacter qinzhouensis</name>
    <dbReference type="NCBI Taxonomy" id="2603253"/>
    <lineage>
        <taxon>Bacteria</taxon>
        <taxon>Pseudomonadati</taxon>
        <taxon>Bacteroidota</taxon>
        <taxon>Cytophagia</taxon>
        <taxon>Cytophagales</taxon>
        <taxon>Hymenobacteraceae</taxon>
        <taxon>Pontibacter</taxon>
    </lineage>
</organism>
<comment type="caution">
    <text evidence="1">The sequence shown here is derived from an EMBL/GenBank/DDBJ whole genome shotgun (WGS) entry which is preliminary data.</text>
</comment>
<sequence length="210" mass="23704">MQELGKKLQLKKTQQVLLFHAPAPFFKALSEQGFATTAYAAEPAQQADAVQLFVRSQAELETWLPPALAALKPEGLLWIAYPKKSSGTKTDLTRDEGWRLLATFGYEAVRQVALDEAWSSVRFRHSSERKTPSKFGAVYEGIDKETRTVTPPHDLQEALEAANLRSSFEQLAFTHKKEMIVSLLEAKRPETRLKRVQKAIELVRKLAKRA</sequence>
<dbReference type="EMBL" id="VRTY01000006">
    <property type="protein sequence ID" value="TXK51975.1"/>
    <property type="molecule type" value="Genomic_DNA"/>
</dbReference>
<dbReference type="Pfam" id="PF13376">
    <property type="entry name" value="OmdA"/>
    <property type="match status" value="1"/>
</dbReference>
<dbReference type="AlphaFoldDB" id="A0A5C8KD62"/>